<dbReference type="InParanoid" id="A0A409V8Q5"/>
<feature type="compositionally biased region" description="Polar residues" evidence="1">
    <location>
        <begin position="26"/>
        <end position="35"/>
    </location>
</feature>
<dbReference type="InterPro" id="IPR004043">
    <property type="entry name" value="LCCL"/>
</dbReference>
<dbReference type="OrthoDB" id="441660at2759"/>
<feature type="transmembrane region" description="Helical" evidence="2">
    <location>
        <begin position="302"/>
        <end position="321"/>
    </location>
</feature>
<name>A0A409V8Q5_9AGAR</name>
<proteinExistence type="predicted"/>
<evidence type="ECO:0000313" key="4">
    <source>
        <dbReference type="EMBL" id="PPQ62962.1"/>
    </source>
</evidence>
<evidence type="ECO:0000256" key="1">
    <source>
        <dbReference type="SAM" id="MobiDB-lite"/>
    </source>
</evidence>
<dbReference type="STRING" id="181874.A0A409V8Q5"/>
<feature type="transmembrane region" description="Helical" evidence="2">
    <location>
        <begin position="134"/>
        <end position="151"/>
    </location>
</feature>
<feature type="transmembrane region" description="Helical" evidence="2">
    <location>
        <begin position="426"/>
        <end position="445"/>
    </location>
</feature>
<feature type="compositionally biased region" description="Low complexity" evidence="1">
    <location>
        <begin position="1"/>
        <end position="24"/>
    </location>
</feature>
<gene>
    <name evidence="4" type="ORF">CVT24_006068</name>
</gene>
<dbReference type="Pfam" id="PF03815">
    <property type="entry name" value="LCCL"/>
    <property type="match status" value="1"/>
</dbReference>
<keyword evidence="5" id="KW-1185">Reference proteome</keyword>
<dbReference type="Proteomes" id="UP000284842">
    <property type="component" value="Unassembled WGS sequence"/>
</dbReference>
<feature type="transmembrane region" description="Helical" evidence="2">
    <location>
        <begin position="481"/>
        <end position="497"/>
    </location>
</feature>
<dbReference type="EMBL" id="NHTK01006134">
    <property type="protein sequence ID" value="PPQ62962.1"/>
    <property type="molecule type" value="Genomic_DNA"/>
</dbReference>
<keyword evidence="2" id="KW-0812">Transmembrane</keyword>
<comment type="caution">
    <text evidence="4">The sequence shown here is derived from an EMBL/GenBank/DDBJ whole genome shotgun (WGS) entry which is preliminary data.</text>
</comment>
<organism evidence="4 5">
    <name type="scientific">Panaeolus cyanescens</name>
    <dbReference type="NCBI Taxonomy" id="181874"/>
    <lineage>
        <taxon>Eukaryota</taxon>
        <taxon>Fungi</taxon>
        <taxon>Dikarya</taxon>
        <taxon>Basidiomycota</taxon>
        <taxon>Agaricomycotina</taxon>
        <taxon>Agaricomycetes</taxon>
        <taxon>Agaricomycetidae</taxon>
        <taxon>Agaricales</taxon>
        <taxon>Agaricineae</taxon>
        <taxon>Galeropsidaceae</taxon>
        <taxon>Panaeolus</taxon>
    </lineage>
</organism>
<evidence type="ECO:0000313" key="5">
    <source>
        <dbReference type="Proteomes" id="UP000284842"/>
    </source>
</evidence>
<keyword evidence="2" id="KW-0472">Membrane</keyword>
<dbReference type="PROSITE" id="PS50820">
    <property type="entry name" value="LCCL"/>
    <property type="match status" value="1"/>
</dbReference>
<sequence>MEANGSPAQSSTASSSRISTIKSPYLQGQSPAASNKDLTTRDFELNTLVPEPVTTSPTRLSWISRTRRSFAAKSPRVYAWVRKTVLYARGPRPKVDLPPPIPLLDIDIVTSNKRIVIPIESTLIKATRRLTSPWLFAILAAAYIVGFAFFSRSQSFLTPPSSFISCTATYWLANNGCGQDGSACGPFDNSSFDFRCPAQCSNVILQNPRTIGNEQIAFKPLVVGGGDSNHTYRGDSFICAAAVQAGVISDKRGGCGTLQLSGNFTDFIPFVSHGLTSLGFPTVFPVSFNFSDSTSLTHCSDLRDAALAFNILVTCALFILLRPKPIVLYWCLVCIGFWHVALFSQPQGPPPKLDVAFGSFLPVLFIAYAFWRLAFRFVLPAFSNAPLESCILYLSGFWVGVLNNLTFDKLPLSRLTASDINKRNGAVATLVVLIIVVAICAINQVRVIRKTGWLPHYVGWYIAGGLVTMLLALLPGLELRLHHYIIPMVLLPGTAFPTRLSAIYQGLLLGLFLNGTAAFGFDSILQTPEELRQDAPLGSDLPVFATNSTTFNTTIPFSDQIIFWEPLVEGWDGFALLVDDVQRYAGDALNFSLASLDSTLPHFFRLAYTSDGNTGDFTKAATLWPNGTWVNPQPGPS</sequence>
<dbReference type="Gene3D" id="2.170.130.20">
    <property type="entry name" value="LCCL-like domain"/>
    <property type="match status" value="1"/>
</dbReference>
<dbReference type="SUPFAM" id="SSF69848">
    <property type="entry name" value="LCCL domain"/>
    <property type="match status" value="1"/>
</dbReference>
<evidence type="ECO:0000256" key="2">
    <source>
        <dbReference type="SAM" id="Phobius"/>
    </source>
</evidence>
<feature type="transmembrane region" description="Helical" evidence="2">
    <location>
        <begin position="267"/>
        <end position="290"/>
    </location>
</feature>
<keyword evidence="2" id="KW-1133">Transmembrane helix</keyword>
<feature type="transmembrane region" description="Helical" evidence="2">
    <location>
        <begin position="457"/>
        <end position="474"/>
    </location>
</feature>
<feature type="transmembrane region" description="Helical" evidence="2">
    <location>
        <begin position="355"/>
        <end position="374"/>
    </location>
</feature>
<feature type="region of interest" description="Disordered" evidence="1">
    <location>
        <begin position="1"/>
        <end position="35"/>
    </location>
</feature>
<reference evidence="4 5" key="1">
    <citation type="journal article" date="2018" name="Evol. Lett.">
        <title>Horizontal gene cluster transfer increased hallucinogenic mushroom diversity.</title>
        <authorList>
            <person name="Reynolds H.T."/>
            <person name="Vijayakumar V."/>
            <person name="Gluck-Thaler E."/>
            <person name="Korotkin H.B."/>
            <person name="Matheny P.B."/>
            <person name="Slot J.C."/>
        </authorList>
    </citation>
    <scope>NUCLEOTIDE SEQUENCE [LARGE SCALE GENOMIC DNA]</scope>
    <source>
        <strain evidence="4 5">2629</strain>
    </source>
</reference>
<dbReference type="PANTHER" id="PTHR31331">
    <property type="entry name" value="LCCL DOMAIN PROTEIN (AFU_ORTHOLOGUE AFUA_5G08630)"/>
    <property type="match status" value="1"/>
</dbReference>
<dbReference type="InterPro" id="IPR051957">
    <property type="entry name" value="CRISP-LCCL_domain"/>
</dbReference>
<dbReference type="AlphaFoldDB" id="A0A409V8Q5"/>
<dbReference type="PANTHER" id="PTHR31331:SF1">
    <property type="entry name" value="CYSTEINE RICH SECRETORY PROTEIN LCCL DOMAIN CONTAINING 2"/>
    <property type="match status" value="1"/>
</dbReference>
<accession>A0A409V8Q5</accession>
<protein>
    <recommendedName>
        <fullName evidence="3">LCCL domain-containing protein</fullName>
    </recommendedName>
</protein>
<feature type="domain" description="LCCL" evidence="3">
    <location>
        <begin position="160"/>
        <end position="278"/>
    </location>
</feature>
<evidence type="ECO:0000259" key="3">
    <source>
        <dbReference type="PROSITE" id="PS50820"/>
    </source>
</evidence>
<dbReference type="InterPro" id="IPR036609">
    <property type="entry name" value="LCCL_sf"/>
</dbReference>
<feature type="transmembrane region" description="Helical" evidence="2">
    <location>
        <begin position="327"/>
        <end position="343"/>
    </location>
</feature>